<feature type="domain" description="Cytochrome b561 bacterial/Ni-hydrogenase" evidence="7">
    <location>
        <begin position="20"/>
        <end position="171"/>
    </location>
</feature>
<feature type="transmembrane region" description="Helical" evidence="6">
    <location>
        <begin position="52"/>
        <end position="70"/>
    </location>
</feature>
<dbReference type="EMBL" id="CP045503">
    <property type="protein sequence ID" value="QPG59508.1"/>
    <property type="molecule type" value="Genomic_DNA"/>
</dbReference>
<feature type="transmembrane region" description="Helical" evidence="6">
    <location>
        <begin position="21"/>
        <end position="40"/>
    </location>
</feature>
<proteinExistence type="predicted"/>
<evidence type="ECO:0000256" key="2">
    <source>
        <dbReference type="ARBA" id="ARBA00022475"/>
    </source>
</evidence>
<dbReference type="InterPro" id="IPR016174">
    <property type="entry name" value="Di-haem_cyt_TM"/>
</dbReference>
<gene>
    <name evidence="8" type="ORF">FM038_020580</name>
</gene>
<evidence type="ECO:0000313" key="8">
    <source>
        <dbReference type="EMBL" id="QPG59508.1"/>
    </source>
</evidence>
<keyword evidence="2" id="KW-1003">Cell membrane</keyword>
<keyword evidence="5 6" id="KW-0472">Membrane</keyword>
<keyword evidence="9" id="KW-1185">Reference proteome</keyword>
<dbReference type="Proteomes" id="UP000316416">
    <property type="component" value="Chromosome"/>
</dbReference>
<keyword evidence="4 6" id="KW-1133">Transmembrane helix</keyword>
<evidence type="ECO:0000313" key="9">
    <source>
        <dbReference type="Proteomes" id="UP000316416"/>
    </source>
</evidence>
<name>A0ABX6V9Z5_9GAMM</name>
<evidence type="ECO:0000259" key="7">
    <source>
        <dbReference type="Pfam" id="PF01292"/>
    </source>
</evidence>
<keyword evidence="3 6" id="KW-0812">Transmembrane</keyword>
<evidence type="ECO:0000256" key="1">
    <source>
        <dbReference type="ARBA" id="ARBA00004651"/>
    </source>
</evidence>
<evidence type="ECO:0000256" key="3">
    <source>
        <dbReference type="ARBA" id="ARBA00022692"/>
    </source>
</evidence>
<evidence type="ECO:0000256" key="4">
    <source>
        <dbReference type="ARBA" id="ARBA00022989"/>
    </source>
</evidence>
<dbReference type="SUPFAM" id="SSF81342">
    <property type="entry name" value="Transmembrane di-heme cytochromes"/>
    <property type="match status" value="1"/>
</dbReference>
<evidence type="ECO:0000256" key="6">
    <source>
        <dbReference type="SAM" id="Phobius"/>
    </source>
</evidence>
<protein>
    <submittedName>
        <fullName evidence="8">Cytochrome b/b6 domain-containing protein</fullName>
    </submittedName>
</protein>
<sequence>MSKKSTFLAKLTNTLVEYQHVLIILLSAFLISTSSWIMMGRSLRASASIWDYLHVYLGLVAAGLSISMLVSNCIKGKWRQFFPWLVLDFSHLIKDISGLCKGKLPAAGGRGLFSIIEGIGILLLVGVGFTGVLWYCLQGSSDALFWRSNHIVFAQGFMGFILIHIICAGLHLLDFIRN</sequence>
<organism evidence="8 9">
    <name type="scientific">Shewanella eurypsychrophilus</name>
    <dbReference type="NCBI Taxonomy" id="2593656"/>
    <lineage>
        <taxon>Bacteria</taxon>
        <taxon>Pseudomonadati</taxon>
        <taxon>Pseudomonadota</taxon>
        <taxon>Gammaproteobacteria</taxon>
        <taxon>Alteromonadales</taxon>
        <taxon>Shewanellaceae</taxon>
        <taxon>Shewanella</taxon>
    </lineage>
</organism>
<feature type="transmembrane region" description="Helical" evidence="6">
    <location>
        <begin position="151"/>
        <end position="173"/>
    </location>
</feature>
<dbReference type="InterPro" id="IPR011577">
    <property type="entry name" value="Cyt_b561_bac/Ni-Hgenase"/>
</dbReference>
<feature type="transmembrane region" description="Helical" evidence="6">
    <location>
        <begin position="111"/>
        <end position="135"/>
    </location>
</feature>
<dbReference type="Pfam" id="PF01292">
    <property type="entry name" value="Ni_hydr_CYTB"/>
    <property type="match status" value="1"/>
</dbReference>
<reference evidence="8" key="1">
    <citation type="submission" date="2021-07" db="EMBL/GenBank/DDBJ databases">
        <title>Shewanella sp. YLB-07 whole genome sequence.</title>
        <authorList>
            <person name="Yu L."/>
        </authorList>
    </citation>
    <scope>NUCLEOTIDE SEQUENCE</scope>
    <source>
        <strain evidence="8">YLB-08</strain>
    </source>
</reference>
<dbReference type="RefSeq" id="WP_142871397.1">
    <property type="nucleotide sequence ID" value="NZ_CP045503.2"/>
</dbReference>
<evidence type="ECO:0000256" key="5">
    <source>
        <dbReference type="ARBA" id="ARBA00023136"/>
    </source>
</evidence>
<accession>A0ABX6V9Z5</accession>
<comment type="subcellular location">
    <subcellularLocation>
        <location evidence="1">Cell membrane</location>
        <topology evidence="1">Multi-pass membrane protein</topology>
    </subcellularLocation>
</comment>